<protein>
    <submittedName>
        <fullName evidence="1">Ap endonuclease</fullName>
    </submittedName>
</protein>
<dbReference type="AlphaFoldDB" id="A0AAV7ZZA1"/>
<dbReference type="InterPro" id="IPR036691">
    <property type="entry name" value="Endo/exonu/phosph_ase_sf"/>
</dbReference>
<keyword evidence="1" id="KW-0540">Nuclease</keyword>
<dbReference type="EMBL" id="JANTQA010000023">
    <property type="protein sequence ID" value="KAJ3445653.1"/>
    <property type="molecule type" value="Genomic_DNA"/>
</dbReference>
<proteinExistence type="predicted"/>
<reference evidence="1" key="1">
    <citation type="submission" date="2022-08" db="EMBL/GenBank/DDBJ databases">
        <title>Novel sulphate-reducing endosymbionts in the free-living metamonad Anaeramoeba.</title>
        <authorList>
            <person name="Jerlstrom-Hultqvist J."/>
            <person name="Cepicka I."/>
            <person name="Gallot-Lavallee L."/>
            <person name="Salas-Leiva D."/>
            <person name="Curtis B.A."/>
            <person name="Zahonova K."/>
            <person name="Pipaliya S."/>
            <person name="Dacks J."/>
            <person name="Roger A.J."/>
        </authorList>
    </citation>
    <scope>NUCLEOTIDE SEQUENCE</scope>
    <source>
        <strain evidence="1">Busselton2</strain>
    </source>
</reference>
<evidence type="ECO:0000313" key="1">
    <source>
        <dbReference type="EMBL" id="KAJ3445653.1"/>
    </source>
</evidence>
<evidence type="ECO:0000313" key="2">
    <source>
        <dbReference type="Proteomes" id="UP001146793"/>
    </source>
</evidence>
<dbReference type="Gene3D" id="3.60.10.10">
    <property type="entry name" value="Endonuclease/exonuclease/phosphatase"/>
    <property type="match status" value="1"/>
</dbReference>
<gene>
    <name evidence="1" type="ORF">M0812_11540</name>
</gene>
<keyword evidence="1" id="KW-0378">Hydrolase</keyword>
<organism evidence="1 2">
    <name type="scientific">Anaeramoeba flamelloides</name>
    <dbReference type="NCBI Taxonomy" id="1746091"/>
    <lineage>
        <taxon>Eukaryota</taxon>
        <taxon>Metamonada</taxon>
        <taxon>Anaeramoebidae</taxon>
        <taxon>Anaeramoeba</taxon>
    </lineage>
</organism>
<dbReference type="GO" id="GO:0004519">
    <property type="term" value="F:endonuclease activity"/>
    <property type="evidence" value="ECO:0007669"/>
    <property type="project" value="UniProtKB-KW"/>
</dbReference>
<accession>A0AAV7ZZA1</accession>
<keyword evidence="1" id="KW-0255">Endonuclease</keyword>
<dbReference type="SUPFAM" id="SSF56219">
    <property type="entry name" value="DNase I-like"/>
    <property type="match status" value="1"/>
</dbReference>
<comment type="caution">
    <text evidence="1">The sequence shown here is derived from an EMBL/GenBank/DDBJ whole genome shotgun (WGS) entry which is preliminary data.</text>
</comment>
<name>A0AAV7ZZA1_9EUKA</name>
<sequence>MDIKGGTIDDLESQEESHNFLHSPFNNNWNSNYQNYQNSKNDFLIWYKTDFEDPLRIPIITKLHKKTKYNNKSKPIIRNFKNILEKRNSKMEKKNLKSIYNFIKNKIKLNTEIELYFNNKTTQYGYSQKYLNSKIGKLQKVGSRNKLFLKSKEKYISILESFNSINNPIPLRSLRKGSKIIEIWDHSFKINSWVEYFIQNQNQIHSSISIYKYSDSNKKIFISRGKFEHHNQIPIKIMSLNSGGLGKNNKTETLESFLLEQNIDIALIQETKLKKSIYLRSYKSINKKAYGSDSSKGGLSIIFKPYLKFFISEKLISNEDFMGINLFDLHIINCYGRHYDTKTKINYQKKFQEKLKKIEPTIKKSKNY</sequence>
<dbReference type="Proteomes" id="UP001146793">
    <property type="component" value="Unassembled WGS sequence"/>
</dbReference>